<keyword evidence="3" id="KW-1185">Reference proteome</keyword>
<dbReference type="InParanoid" id="A0A6L2PWJ5"/>
<reference evidence="3" key="1">
    <citation type="submission" date="2020-01" db="EMBL/GenBank/DDBJ databases">
        <title>Draft genome sequence of the Termite Coptotermes fromosanus.</title>
        <authorList>
            <person name="Itakura S."/>
            <person name="Yosikawa Y."/>
            <person name="Umezawa K."/>
        </authorList>
    </citation>
    <scope>NUCLEOTIDE SEQUENCE [LARGE SCALE GENOMIC DNA]</scope>
</reference>
<evidence type="ECO:0000313" key="2">
    <source>
        <dbReference type="EMBL" id="GFG36000.1"/>
    </source>
</evidence>
<dbReference type="Proteomes" id="UP000502823">
    <property type="component" value="Unassembled WGS sequence"/>
</dbReference>
<feature type="region of interest" description="Disordered" evidence="1">
    <location>
        <begin position="1"/>
        <end position="28"/>
    </location>
</feature>
<feature type="non-terminal residue" evidence="2">
    <location>
        <position position="1"/>
    </location>
</feature>
<accession>A0A6L2PWJ5</accession>
<dbReference type="AlphaFoldDB" id="A0A6L2PWJ5"/>
<organism evidence="2 3">
    <name type="scientific">Coptotermes formosanus</name>
    <name type="common">Formosan subterranean termite</name>
    <dbReference type="NCBI Taxonomy" id="36987"/>
    <lineage>
        <taxon>Eukaryota</taxon>
        <taxon>Metazoa</taxon>
        <taxon>Ecdysozoa</taxon>
        <taxon>Arthropoda</taxon>
        <taxon>Hexapoda</taxon>
        <taxon>Insecta</taxon>
        <taxon>Pterygota</taxon>
        <taxon>Neoptera</taxon>
        <taxon>Polyneoptera</taxon>
        <taxon>Dictyoptera</taxon>
        <taxon>Blattodea</taxon>
        <taxon>Blattoidea</taxon>
        <taxon>Termitoidae</taxon>
        <taxon>Rhinotermitidae</taxon>
        <taxon>Coptotermes</taxon>
    </lineage>
</organism>
<comment type="caution">
    <text evidence="2">The sequence shown here is derived from an EMBL/GenBank/DDBJ whole genome shotgun (WGS) entry which is preliminary data.</text>
</comment>
<feature type="non-terminal residue" evidence="2">
    <location>
        <position position="72"/>
    </location>
</feature>
<evidence type="ECO:0000256" key="1">
    <source>
        <dbReference type="SAM" id="MobiDB-lite"/>
    </source>
</evidence>
<proteinExistence type="predicted"/>
<protein>
    <submittedName>
        <fullName evidence="2">Uncharacterized protein</fullName>
    </submittedName>
</protein>
<gene>
    <name evidence="2" type="ORF">Cfor_03581</name>
</gene>
<dbReference type="EMBL" id="BLKM01000588">
    <property type="protein sequence ID" value="GFG36000.1"/>
    <property type="molecule type" value="Genomic_DNA"/>
</dbReference>
<feature type="compositionally biased region" description="Low complexity" evidence="1">
    <location>
        <begin position="9"/>
        <end position="28"/>
    </location>
</feature>
<sequence length="72" mass="7502">ETSVAMDTSSSFPFSSSSAQSLQSQDLVQLQQVPGRRTPLGTVGLGGFYFPSSPSCPPPPNNGTCPLQADEN</sequence>
<evidence type="ECO:0000313" key="3">
    <source>
        <dbReference type="Proteomes" id="UP000502823"/>
    </source>
</evidence>
<feature type="region of interest" description="Disordered" evidence="1">
    <location>
        <begin position="51"/>
        <end position="72"/>
    </location>
</feature>
<name>A0A6L2PWJ5_COPFO</name>